<dbReference type="InterPro" id="IPR038766">
    <property type="entry name" value="Membrane_comp_ABC_pdt"/>
</dbReference>
<evidence type="ECO:0000313" key="9">
    <source>
        <dbReference type="EMBL" id="GAA2738066.1"/>
    </source>
</evidence>
<evidence type="ECO:0000256" key="2">
    <source>
        <dbReference type="ARBA" id="ARBA00022475"/>
    </source>
</evidence>
<feature type="transmembrane region" description="Helical" evidence="7">
    <location>
        <begin position="914"/>
        <end position="939"/>
    </location>
</feature>
<gene>
    <name evidence="9" type="ORF">GCM10009867_27800</name>
</gene>
<feature type="domain" description="ABC3 transporter permease C-terminal" evidence="8">
    <location>
        <begin position="326"/>
        <end position="444"/>
    </location>
</feature>
<feature type="region of interest" description="Disordered" evidence="6">
    <location>
        <begin position="1"/>
        <end position="26"/>
    </location>
</feature>
<sequence>MTTLTEPTTQTPAPSPHHEPEPSGSRLSRWKASWRVALRMARRDARRYKGRSILVLVMVALPVGVLVGTLVFATSSSVTSIERLPTALGSAQAMIQGPNDRVVLQTADPDEGWASDSASEPPASTPIPGYDLDVSPGAPSNVAALQKITGGRVVPVGDTTVRRVIDDRRSRGMQVAVVDAASVDLGSKARLVSGRWATTAGEVVATPYGLDRGMPRSGPVELRSSGKTITATVVGVANYFNSWGGQPDAVAARPLDQDALLDWRYLLVRDTGVPYSEVKELNAYGLQVTSAEALRNPPSSAELPPLMQRMESYANRDVQTMVVVGGVMLLVVTTLLVAPAFAVSASRQRRTLALAASNGAETRQLRRKVLAQALLLGALSATVAAGLAVLAVRVVMWVVVARRPWTTFRFFEVPWWAVVAVIVMAVVSALVAALIPALRLRRLDIVGVMKGQNVSPRLNRVVPVIGVLFAVAGGVGLVAAVAAKQSDYTVAGLAIVLTVGALMLVPLVLVAAGHLAARLPVAARMATRDAARHRARSVPTVAAIMAGAIALTAFSIGLASDTEQSLREYVPQQRAGEGSIYVVSDMAAVGTGKVDPALEAAEDLVRGLTPDLVTTRIATVTTPYDPAKPDAPSWFMAVVKPGCTVQRAIFDVEAGPTNGPPPCQSISTQTGLSLAVLPAADISRLADLSPAASAVIAGGGVMVADPRLLDAGTVTVASGPLSVDPNTGAASPLGTARTDRVPATVGSLPLTPGQYGGAITPQTAQRLGLVVGNESLLLRNPDGPISKADEQALSEQLGEEGGVYVERGFVRDDIVVMRILFAAFSLLLLIVTLISTALALAEQQGDMGTLAAVGATKGTRRKLAAAQAATVAFIGALVGIAVGLAPGIAVTYPLTGSSYDPVNGQQLPSDPITIIPWLPLALVLVGVPLVAGLLSAAGIRRAPVMSRRAD</sequence>
<feature type="transmembrane region" description="Helical" evidence="7">
    <location>
        <begin position="321"/>
        <end position="343"/>
    </location>
</feature>
<keyword evidence="4 7" id="KW-1133">Transmembrane helix</keyword>
<feature type="transmembrane region" description="Helical" evidence="7">
    <location>
        <begin position="870"/>
        <end position="894"/>
    </location>
</feature>
<dbReference type="EMBL" id="BAAARN010000003">
    <property type="protein sequence ID" value="GAA2738066.1"/>
    <property type="molecule type" value="Genomic_DNA"/>
</dbReference>
<dbReference type="PANTHER" id="PTHR30287:SF1">
    <property type="entry name" value="INNER MEMBRANE PROTEIN"/>
    <property type="match status" value="1"/>
</dbReference>
<feature type="transmembrane region" description="Helical" evidence="7">
    <location>
        <begin position="373"/>
        <end position="395"/>
    </location>
</feature>
<evidence type="ECO:0000313" key="10">
    <source>
        <dbReference type="Proteomes" id="UP001501326"/>
    </source>
</evidence>
<dbReference type="Proteomes" id="UP001501326">
    <property type="component" value="Unassembled WGS sequence"/>
</dbReference>
<accession>A0ABN3USQ9</accession>
<keyword evidence="2" id="KW-1003">Cell membrane</keyword>
<evidence type="ECO:0000256" key="3">
    <source>
        <dbReference type="ARBA" id="ARBA00022692"/>
    </source>
</evidence>
<evidence type="ECO:0000256" key="6">
    <source>
        <dbReference type="SAM" id="MobiDB-lite"/>
    </source>
</evidence>
<name>A0ABN3USQ9_9MICO</name>
<feature type="transmembrane region" description="Helical" evidence="7">
    <location>
        <begin position="819"/>
        <end position="841"/>
    </location>
</feature>
<dbReference type="RefSeq" id="WP_344194442.1">
    <property type="nucleotide sequence ID" value="NZ_BAAARN010000003.1"/>
</dbReference>
<evidence type="ECO:0000256" key="5">
    <source>
        <dbReference type="ARBA" id="ARBA00023136"/>
    </source>
</evidence>
<feature type="transmembrane region" description="Helical" evidence="7">
    <location>
        <begin position="538"/>
        <end position="559"/>
    </location>
</feature>
<comment type="caution">
    <text evidence="9">The sequence shown here is derived from an EMBL/GenBank/DDBJ whole genome shotgun (WGS) entry which is preliminary data.</text>
</comment>
<feature type="compositionally biased region" description="Low complexity" evidence="6">
    <location>
        <begin position="1"/>
        <end position="12"/>
    </location>
</feature>
<feature type="domain" description="ABC3 transporter permease C-terminal" evidence="8">
    <location>
        <begin position="819"/>
        <end position="941"/>
    </location>
</feature>
<keyword evidence="10" id="KW-1185">Reference proteome</keyword>
<organism evidence="9 10">
    <name type="scientific">Pedococcus aerophilus</name>
    <dbReference type="NCBI Taxonomy" id="436356"/>
    <lineage>
        <taxon>Bacteria</taxon>
        <taxon>Bacillati</taxon>
        <taxon>Actinomycetota</taxon>
        <taxon>Actinomycetes</taxon>
        <taxon>Micrococcales</taxon>
        <taxon>Intrasporangiaceae</taxon>
        <taxon>Pedococcus</taxon>
    </lineage>
</organism>
<proteinExistence type="predicted"/>
<feature type="transmembrane region" description="Helical" evidence="7">
    <location>
        <begin position="52"/>
        <end position="73"/>
    </location>
</feature>
<evidence type="ECO:0000256" key="4">
    <source>
        <dbReference type="ARBA" id="ARBA00022989"/>
    </source>
</evidence>
<protein>
    <recommendedName>
        <fullName evidence="8">ABC3 transporter permease C-terminal domain-containing protein</fullName>
    </recommendedName>
</protein>
<feature type="transmembrane region" description="Helical" evidence="7">
    <location>
        <begin position="488"/>
        <end position="517"/>
    </location>
</feature>
<feature type="transmembrane region" description="Helical" evidence="7">
    <location>
        <begin position="461"/>
        <end position="482"/>
    </location>
</feature>
<dbReference type="PANTHER" id="PTHR30287">
    <property type="entry name" value="MEMBRANE COMPONENT OF PREDICTED ABC SUPERFAMILY METABOLITE UPTAKE TRANSPORTER"/>
    <property type="match status" value="1"/>
</dbReference>
<keyword evidence="3 7" id="KW-0812">Transmembrane</keyword>
<dbReference type="InterPro" id="IPR003838">
    <property type="entry name" value="ABC3_permease_C"/>
</dbReference>
<feature type="transmembrane region" description="Helical" evidence="7">
    <location>
        <begin position="415"/>
        <end position="440"/>
    </location>
</feature>
<evidence type="ECO:0000256" key="7">
    <source>
        <dbReference type="SAM" id="Phobius"/>
    </source>
</evidence>
<evidence type="ECO:0000259" key="8">
    <source>
        <dbReference type="Pfam" id="PF02687"/>
    </source>
</evidence>
<reference evidence="9 10" key="1">
    <citation type="journal article" date="2019" name="Int. J. Syst. Evol. Microbiol.">
        <title>The Global Catalogue of Microorganisms (GCM) 10K type strain sequencing project: providing services to taxonomists for standard genome sequencing and annotation.</title>
        <authorList>
            <consortium name="The Broad Institute Genomics Platform"/>
            <consortium name="The Broad Institute Genome Sequencing Center for Infectious Disease"/>
            <person name="Wu L."/>
            <person name="Ma J."/>
        </authorList>
    </citation>
    <scope>NUCLEOTIDE SEQUENCE [LARGE SCALE GENOMIC DNA]</scope>
    <source>
        <strain evidence="9 10">JCM 16378</strain>
    </source>
</reference>
<dbReference type="Pfam" id="PF02687">
    <property type="entry name" value="FtsX"/>
    <property type="match status" value="2"/>
</dbReference>
<evidence type="ECO:0000256" key="1">
    <source>
        <dbReference type="ARBA" id="ARBA00004651"/>
    </source>
</evidence>
<comment type="subcellular location">
    <subcellularLocation>
        <location evidence="1">Cell membrane</location>
        <topology evidence="1">Multi-pass membrane protein</topology>
    </subcellularLocation>
</comment>
<keyword evidence="5 7" id="KW-0472">Membrane</keyword>